<comment type="caution">
    <text evidence="3">The sequence shown here is derived from an EMBL/GenBank/DDBJ whole genome shotgun (WGS) entry which is preliminary data.</text>
</comment>
<keyword evidence="2" id="KW-0812">Transmembrane</keyword>
<organism evidence="3 4">
    <name type="scientific">Lentinula lateritia</name>
    <dbReference type="NCBI Taxonomy" id="40482"/>
    <lineage>
        <taxon>Eukaryota</taxon>
        <taxon>Fungi</taxon>
        <taxon>Dikarya</taxon>
        <taxon>Basidiomycota</taxon>
        <taxon>Agaricomycotina</taxon>
        <taxon>Agaricomycetes</taxon>
        <taxon>Agaricomycetidae</taxon>
        <taxon>Agaricales</taxon>
        <taxon>Marasmiineae</taxon>
        <taxon>Omphalotaceae</taxon>
        <taxon>Lentinula</taxon>
    </lineage>
</organism>
<keyword evidence="2" id="KW-0472">Membrane</keyword>
<reference evidence="3" key="2">
    <citation type="journal article" date="2023" name="Proc. Natl. Acad. Sci. U.S.A.">
        <title>A global phylogenomic analysis of the shiitake genus Lentinula.</title>
        <authorList>
            <person name="Sierra-Patev S."/>
            <person name="Min B."/>
            <person name="Naranjo-Ortiz M."/>
            <person name="Looney B."/>
            <person name="Konkel Z."/>
            <person name="Slot J.C."/>
            <person name="Sakamoto Y."/>
            <person name="Steenwyk J.L."/>
            <person name="Rokas A."/>
            <person name="Carro J."/>
            <person name="Camarero S."/>
            <person name="Ferreira P."/>
            <person name="Molpeceres G."/>
            <person name="Ruiz-Duenas F.J."/>
            <person name="Serrano A."/>
            <person name="Henrissat B."/>
            <person name="Drula E."/>
            <person name="Hughes K.W."/>
            <person name="Mata J.L."/>
            <person name="Ishikawa N.K."/>
            <person name="Vargas-Isla R."/>
            <person name="Ushijima S."/>
            <person name="Smith C.A."/>
            <person name="Donoghue J."/>
            <person name="Ahrendt S."/>
            <person name="Andreopoulos W."/>
            <person name="He G."/>
            <person name="LaButti K."/>
            <person name="Lipzen A."/>
            <person name="Ng V."/>
            <person name="Riley R."/>
            <person name="Sandor L."/>
            <person name="Barry K."/>
            <person name="Martinez A.T."/>
            <person name="Xiao Y."/>
            <person name="Gibbons J.G."/>
            <person name="Terashima K."/>
            <person name="Grigoriev I.V."/>
            <person name="Hibbett D."/>
        </authorList>
    </citation>
    <scope>NUCLEOTIDE SEQUENCE</scope>
    <source>
        <strain evidence="3">Sp2 HRB7682 ss15</strain>
    </source>
</reference>
<sequence length="246" mass="27235">MSSSSPSSTSSVSSSTETASTSQGPSTTSQGNLYLFTFLSTLLVLLIISCSIVFRSFVLRRRYQRRLAEALAVGAVLAPRVQGSRKKRFRTRPKFYDTWISDAEKISIWADLMPVSVLPVKTKRKVRETEPIRTQNETRAETIFQRLLASHFLQRNSRPGSGSRTPTLDSDSSNPPSPGSSGLVAPQEKSYPLSTPSPQKNLVQVTVLVEMPSPRRLSAIPSQEEQIPEVVFGVTRLHCRDTQPDI</sequence>
<feature type="region of interest" description="Disordered" evidence="1">
    <location>
        <begin position="155"/>
        <end position="198"/>
    </location>
</feature>
<reference evidence="3" key="1">
    <citation type="submission" date="2022-08" db="EMBL/GenBank/DDBJ databases">
        <authorList>
            <consortium name="DOE Joint Genome Institute"/>
            <person name="Min B."/>
            <person name="Riley R."/>
            <person name="Sierra-Patev S."/>
            <person name="Naranjo-Ortiz M."/>
            <person name="Looney B."/>
            <person name="Konkel Z."/>
            <person name="Slot J.C."/>
            <person name="Sakamoto Y."/>
            <person name="Steenwyk J.L."/>
            <person name="Rokas A."/>
            <person name="Carro J."/>
            <person name="Camarero S."/>
            <person name="Ferreira P."/>
            <person name="Molpeceres G."/>
            <person name="Ruiz-Duenas F.J."/>
            <person name="Serrano A."/>
            <person name="Henrissat B."/>
            <person name="Drula E."/>
            <person name="Hughes K.W."/>
            <person name="Mata J.L."/>
            <person name="Ishikawa N.K."/>
            <person name="Vargas-Isla R."/>
            <person name="Ushijima S."/>
            <person name="Smith C.A."/>
            <person name="Ahrendt S."/>
            <person name="Andreopoulos W."/>
            <person name="He G."/>
            <person name="Labutti K."/>
            <person name="Lipzen A."/>
            <person name="Ng V."/>
            <person name="Sandor L."/>
            <person name="Barry K."/>
            <person name="Martinez A.T."/>
            <person name="Xiao Y."/>
            <person name="Gibbons J.G."/>
            <person name="Terashima K."/>
            <person name="Hibbett D.S."/>
            <person name="Grigoriev I.V."/>
        </authorList>
    </citation>
    <scope>NUCLEOTIDE SEQUENCE</scope>
    <source>
        <strain evidence="3">Sp2 HRB7682 ss15</strain>
    </source>
</reference>
<dbReference type="Proteomes" id="UP001150238">
    <property type="component" value="Unassembled WGS sequence"/>
</dbReference>
<evidence type="ECO:0000256" key="1">
    <source>
        <dbReference type="SAM" id="MobiDB-lite"/>
    </source>
</evidence>
<feature type="transmembrane region" description="Helical" evidence="2">
    <location>
        <begin position="33"/>
        <end position="58"/>
    </location>
</feature>
<dbReference type="AlphaFoldDB" id="A0A9W9DYK4"/>
<accession>A0A9W9DYK4</accession>
<dbReference type="EMBL" id="JANVFS010000006">
    <property type="protein sequence ID" value="KAJ4491325.1"/>
    <property type="molecule type" value="Genomic_DNA"/>
</dbReference>
<evidence type="ECO:0000313" key="3">
    <source>
        <dbReference type="EMBL" id="KAJ4491325.1"/>
    </source>
</evidence>
<gene>
    <name evidence="3" type="ORF">C8J55DRAFT_503909</name>
</gene>
<name>A0A9W9DYK4_9AGAR</name>
<evidence type="ECO:0000313" key="4">
    <source>
        <dbReference type="Proteomes" id="UP001150238"/>
    </source>
</evidence>
<keyword evidence="2" id="KW-1133">Transmembrane helix</keyword>
<protein>
    <recommendedName>
        <fullName evidence="5">Transmembrane protein</fullName>
    </recommendedName>
</protein>
<proteinExistence type="predicted"/>
<feature type="compositionally biased region" description="Low complexity" evidence="1">
    <location>
        <begin position="165"/>
        <end position="183"/>
    </location>
</feature>
<evidence type="ECO:0000256" key="2">
    <source>
        <dbReference type="SAM" id="Phobius"/>
    </source>
</evidence>
<evidence type="ECO:0008006" key="5">
    <source>
        <dbReference type="Google" id="ProtNLM"/>
    </source>
</evidence>
<feature type="region of interest" description="Disordered" evidence="1">
    <location>
        <begin position="1"/>
        <end position="28"/>
    </location>
</feature>
<feature type="compositionally biased region" description="Polar residues" evidence="1">
    <location>
        <begin position="155"/>
        <end position="164"/>
    </location>
</feature>